<name>X0PSR6_9LACO</name>
<keyword evidence="1" id="KW-0560">Oxidoreductase</keyword>
<dbReference type="GO" id="GO:0016491">
    <property type="term" value="F:oxidoreductase activity"/>
    <property type="evidence" value="ECO:0007669"/>
    <property type="project" value="UniProtKB-KW"/>
</dbReference>
<gene>
    <name evidence="3" type="ORF">FC83_GL003313</name>
</gene>
<dbReference type="InterPro" id="IPR023210">
    <property type="entry name" value="NADP_OxRdtase_dom"/>
</dbReference>
<dbReference type="OrthoDB" id="9773828at2"/>
<accession>X0PSR6</accession>
<dbReference type="InterPro" id="IPR020471">
    <property type="entry name" value="AKR"/>
</dbReference>
<feature type="domain" description="NADP-dependent oxidoreductase" evidence="2">
    <location>
        <begin position="21"/>
        <end position="286"/>
    </location>
</feature>
<dbReference type="InterPro" id="IPR036812">
    <property type="entry name" value="NAD(P)_OxRdtase_dom_sf"/>
</dbReference>
<dbReference type="EMBL" id="AZGA01000057">
    <property type="protein sequence ID" value="KRM33229.1"/>
    <property type="molecule type" value="Genomic_DNA"/>
</dbReference>
<evidence type="ECO:0000313" key="4">
    <source>
        <dbReference type="Proteomes" id="UP000051236"/>
    </source>
</evidence>
<dbReference type="SUPFAM" id="SSF51430">
    <property type="entry name" value="NAD(P)-linked oxidoreductase"/>
    <property type="match status" value="1"/>
</dbReference>
<dbReference type="GO" id="GO:0005737">
    <property type="term" value="C:cytoplasm"/>
    <property type="evidence" value="ECO:0007669"/>
    <property type="project" value="TreeGrafter"/>
</dbReference>
<dbReference type="RefSeq" id="WP_035453353.1">
    <property type="nucleotide sequence ID" value="NZ_AZGA01000057.1"/>
</dbReference>
<evidence type="ECO:0000256" key="1">
    <source>
        <dbReference type="ARBA" id="ARBA00023002"/>
    </source>
</evidence>
<comment type="caution">
    <text evidence="3">The sequence shown here is derived from an EMBL/GenBank/DDBJ whole genome shotgun (WGS) entry which is preliminary data.</text>
</comment>
<dbReference type="CDD" id="cd19088">
    <property type="entry name" value="AKR_AKR13B1"/>
    <property type="match status" value="1"/>
</dbReference>
<dbReference type="InterPro" id="IPR050791">
    <property type="entry name" value="Aldo-Keto_reductase"/>
</dbReference>
<dbReference type="AlphaFoldDB" id="X0PSR6"/>
<evidence type="ECO:0000313" key="3">
    <source>
        <dbReference type="EMBL" id="KRM33229.1"/>
    </source>
</evidence>
<protein>
    <submittedName>
        <fullName evidence="3">Oxidoreductase</fullName>
    </submittedName>
</protein>
<dbReference type="eggNOG" id="COG0667">
    <property type="taxonomic scope" value="Bacteria"/>
</dbReference>
<dbReference type="PANTHER" id="PTHR43625">
    <property type="entry name" value="AFLATOXIN B1 ALDEHYDE REDUCTASE"/>
    <property type="match status" value="1"/>
</dbReference>
<sequence>MAEINANHAGTLSIGGKTFNRLGYGTMQLPGKGIWGPSPDPDNAVKVLQEAVDLGINFIDTADSYGPFTSNLLMHQAFGDYSGKYNDLFISTKVGLTRQGPDIWTPVGRPAYLRQQVELNLRSLGVDSIDLLFLHRIDPAIPLADQLGELKQLQSEGKVQHIGVSQVTVEELQAAEKIVHIDAVQNRYNVTDRADEIVLDYAEAHNIIFVPWFPLATGKLAAPGSVLAKIAEKYQAQPAQIALAWLLQRSKIILPIPGTSNLEHLKENVAAANIELSTSDFDAISNLK</sequence>
<dbReference type="PRINTS" id="PR00069">
    <property type="entry name" value="ALDKETRDTASE"/>
</dbReference>
<dbReference type="Gene3D" id="3.20.20.100">
    <property type="entry name" value="NADP-dependent oxidoreductase domain"/>
    <property type="match status" value="1"/>
</dbReference>
<dbReference type="Pfam" id="PF00248">
    <property type="entry name" value="Aldo_ket_red"/>
    <property type="match status" value="1"/>
</dbReference>
<keyword evidence="4" id="KW-1185">Reference proteome</keyword>
<dbReference type="STRING" id="1423734.FC83_GL003313"/>
<dbReference type="PATRIC" id="fig|1423734.3.peg.3365"/>
<dbReference type="PANTHER" id="PTHR43625:SF40">
    <property type="entry name" value="ALDO-KETO REDUCTASE YAKC [NADP(+)]"/>
    <property type="match status" value="1"/>
</dbReference>
<dbReference type="Proteomes" id="UP000051236">
    <property type="component" value="Unassembled WGS sequence"/>
</dbReference>
<reference evidence="3 4" key="1">
    <citation type="journal article" date="2015" name="Genome Announc.">
        <title>Expanding the biotechnology potential of lactobacilli through comparative genomics of 213 strains and associated genera.</title>
        <authorList>
            <person name="Sun Z."/>
            <person name="Harris H.M."/>
            <person name="McCann A."/>
            <person name="Guo C."/>
            <person name="Argimon S."/>
            <person name="Zhang W."/>
            <person name="Yang X."/>
            <person name="Jeffery I.B."/>
            <person name="Cooney J.C."/>
            <person name="Kagawa T.F."/>
            <person name="Liu W."/>
            <person name="Song Y."/>
            <person name="Salvetti E."/>
            <person name="Wrobel A."/>
            <person name="Rasinkangas P."/>
            <person name="Parkhill J."/>
            <person name="Rea M.C."/>
            <person name="O'Sullivan O."/>
            <person name="Ritari J."/>
            <person name="Douillard F.P."/>
            <person name="Paul Ross R."/>
            <person name="Yang R."/>
            <person name="Briner A.E."/>
            <person name="Felis G.E."/>
            <person name="de Vos W.M."/>
            <person name="Barrangou R."/>
            <person name="Klaenhammer T.R."/>
            <person name="Caufield P.W."/>
            <person name="Cui Y."/>
            <person name="Zhang H."/>
            <person name="O'Toole P.W."/>
        </authorList>
    </citation>
    <scope>NUCLEOTIDE SEQUENCE [LARGE SCALE GENOMIC DNA]</scope>
    <source>
        <strain evidence="3 4">DSM 18527</strain>
    </source>
</reference>
<organism evidence="3 4">
    <name type="scientific">Agrilactobacillus composti DSM 18527 = JCM 14202</name>
    <dbReference type="NCBI Taxonomy" id="1423734"/>
    <lineage>
        <taxon>Bacteria</taxon>
        <taxon>Bacillati</taxon>
        <taxon>Bacillota</taxon>
        <taxon>Bacilli</taxon>
        <taxon>Lactobacillales</taxon>
        <taxon>Lactobacillaceae</taxon>
        <taxon>Agrilactobacillus</taxon>
    </lineage>
</organism>
<proteinExistence type="predicted"/>
<evidence type="ECO:0000259" key="2">
    <source>
        <dbReference type="Pfam" id="PF00248"/>
    </source>
</evidence>